<sequence length="254" mass="28564">MFPDDAAGILKNDACRILAVYRKEGKARMVFQFDYFLRMFTIIFSGFKNTVSMAFVSLIFAVLLGFVLAASRYYNIPVLKQFSVVFTSFFRSTPFIAQLFVFYYGFAQISAAVRGLSSFWAVVIVLSLSFAAYMGENIRGAISSVDKGQFEAGISIGMTPWQTIRRIVIPQAARVAVPGMVNSFANLFKSTSLAFTVGVMDMTSCAKNEVNLTYRYLEGFIALLIIYWVILALVSYAQSLLERYMNRPYVQEGR</sequence>
<evidence type="ECO:0000256" key="4">
    <source>
        <dbReference type="ARBA" id="ARBA00022692"/>
    </source>
</evidence>
<dbReference type="InterPro" id="IPR043429">
    <property type="entry name" value="ArtM/GltK/GlnP/TcyL/YhdX-like"/>
</dbReference>
<comment type="caution">
    <text evidence="10">The sequence shown here is derived from an EMBL/GenBank/DDBJ whole genome shotgun (WGS) entry which is preliminary data.</text>
</comment>
<evidence type="ECO:0000256" key="5">
    <source>
        <dbReference type="ARBA" id="ARBA00022970"/>
    </source>
</evidence>
<dbReference type="CDD" id="cd06261">
    <property type="entry name" value="TM_PBP2"/>
    <property type="match status" value="1"/>
</dbReference>
<evidence type="ECO:0000256" key="7">
    <source>
        <dbReference type="ARBA" id="ARBA00023136"/>
    </source>
</evidence>
<name>A0ABM9ZTX7_9BACT</name>
<evidence type="ECO:0000256" key="1">
    <source>
        <dbReference type="ARBA" id="ARBA00004651"/>
    </source>
</evidence>
<feature type="domain" description="ABC transmembrane type-1" evidence="9">
    <location>
        <begin position="47"/>
        <end position="235"/>
    </location>
</feature>
<evidence type="ECO:0000259" key="9">
    <source>
        <dbReference type="PROSITE" id="PS50928"/>
    </source>
</evidence>
<dbReference type="InterPro" id="IPR035906">
    <property type="entry name" value="MetI-like_sf"/>
</dbReference>
<keyword evidence="11" id="KW-1185">Reference proteome</keyword>
<comment type="similarity">
    <text evidence="8">Belongs to the binding-protein-dependent transport system permease family.</text>
</comment>
<keyword evidence="7 8" id="KW-0472">Membrane</keyword>
<dbReference type="Gene3D" id="1.10.3720.10">
    <property type="entry name" value="MetI-like"/>
    <property type="match status" value="1"/>
</dbReference>
<proteinExistence type="inferred from homology"/>
<reference evidence="10 11" key="1">
    <citation type="submission" date="2009-12" db="EMBL/GenBank/DDBJ databases">
        <authorList>
            <person name="Shrivastava S."/>
            <person name="Madupu R."/>
            <person name="Durkin A.S."/>
            <person name="Torralba M."/>
            <person name="Methe B."/>
            <person name="Sutton G.G."/>
            <person name="Strausberg R.L."/>
            <person name="Nelson K.E."/>
        </authorList>
    </citation>
    <scope>NUCLEOTIDE SEQUENCE [LARGE SCALE GENOMIC DNA]</scope>
    <source>
        <strain evidence="10 11">W5455</strain>
    </source>
</reference>
<evidence type="ECO:0000256" key="3">
    <source>
        <dbReference type="ARBA" id="ARBA00022475"/>
    </source>
</evidence>
<evidence type="ECO:0000256" key="8">
    <source>
        <dbReference type="RuleBase" id="RU363032"/>
    </source>
</evidence>
<keyword evidence="5" id="KW-0029">Amino-acid transport</keyword>
<organism evidence="10 11">
    <name type="scientific">Pyramidobacter piscolens W5455</name>
    <dbReference type="NCBI Taxonomy" id="352165"/>
    <lineage>
        <taxon>Bacteria</taxon>
        <taxon>Thermotogati</taxon>
        <taxon>Synergistota</taxon>
        <taxon>Synergistia</taxon>
        <taxon>Synergistales</taxon>
        <taxon>Dethiosulfovibrionaceae</taxon>
        <taxon>Pyramidobacter</taxon>
    </lineage>
</organism>
<gene>
    <name evidence="10" type="ORF">HMPREF7215_2241</name>
</gene>
<feature type="transmembrane region" description="Helical" evidence="8">
    <location>
        <begin position="53"/>
        <end position="70"/>
    </location>
</feature>
<dbReference type="PANTHER" id="PTHR30614">
    <property type="entry name" value="MEMBRANE COMPONENT OF AMINO ACID ABC TRANSPORTER"/>
    <property type="match status" value="1"/>
</dbReference>
<dbReference type="InterPro" id="IPR010065">
    <property type="entry name" value="AA_ABC_transptr_permease_3TM"/>
</dbReference>
<accession>A0ABM9ZTX7</accession>
<dbReference type="Pfam" id="PF00528">
    <property type="entry name" value="BPD_transp_1"/>
    <property type="match status" value="1"/>
</dbReference>
<comment type="subcellular location">
    <subcellularLocation>
        <location evidence="1 8">Cell membrane</location>
        <topology evidence="1 8">Multi-pass membrane protein</topology>
    </subcellularLocation>
</comment>
<feature type="transmembrane region" description="Helical" evidence="8">
    <location>
        <begin position="216"/>
        <end position="237"/>
    </location>
</feature>
<protein>
    <submittedName>
        <fullName evidence="10">ABC transporter, permease protein</fullName>
    </submittedName>
</protein>
<feature type="transmembrane region" description="Helical" evidence="8">
    <location>
        <begin position="82"/>
        <end position="106"/>
    </location>
</feature>
<dbReference type="EMBL" id="ADFP01000084">
    <property type="protein sequence ID" value="EFB90352.1"/>
    <property type="molecule type" value="Genomic_DNA"/>
</dbReference>
<keyword evidence="3" id="KW-1003">Cell membrane</keyword>
<evidence type="ECO:0000256" key="6">
    <source>
        <dbReference type="ARBA" id="ARBA00022989"/>
    </source>
</evidence>
<dbReference type="SUPFAM" id="SSF161098">
    <property type="entry name" value="MetI-like"/>
    <property type="match status" value="1"/>
</dbReference>
<dbReference type="PROSITE" id="PS50928">
    <property type="entry name" value="ABC_TM1"/>
    <property type="match status" value="1"/>
</dbReference>
<evidence type="ECO:0000256" key="2">
    <source>
        <dbReference type="ARBA" id="ARBA00022448"/>
    </source>
</evidence>
<keyword evidence="2 8" id="KW-0813">Transport</keyword>
<dbReference type="Proteomes" id="UP000006462">
    <property type="component" value="Unassembled WGS sequence"/>
</dbReference>
<keyword evidence="6 8" id="KW-1133">Transmembrane helix</keyword>
<evidence type="ECO:0000313" key="11">
    <source>
        <dbReference type="Proteomes" id="UP000006462"/>
    </source>
</evidence>
<feature type="transmembrane region" description="Helical" evidence="8">
    <location>
        <begin position="118"/>
        <end position="135"/>
    </location>
</feature>
<evidence type="ECO:0000313" key="10">
    <source>
        <dbReference type="EMBL" id="EFB90352.1"/>
    </source>
</evidence>
<dbReference type="PANTHER" id="PTHR30614:SF0">
    <property type="entry name" value="L-CYSTINE TRANSPORT SYSTEM PERMEASE PROTEIN TCYL"/>
    <property type="match status" value="1"/>
</dbReference>
<dbReference type="NCBIfam" id="TIGR01726">
    <property type="entry name" value="HEQRo_perm_3TM"/>
    <property type="match status" value="1"/>
</dbReference>
<dbReference type="InterPro" id="IPR000515">
    <property type="entry name" value="MetI-like"/>
</dbReference>
<keyword evidence="4 8" id="KW-0812">Transmembrane</keyword>